<evidence type="ECO:0000313" key="2">
    <source>
        <dbReference type="EMBL" id="CAG8477110.1"/>
    </source>
</evidence>
<protein>
    <submittedName>
        <fullName evidence="2">7295_t:CDS:1</fullName>
    </submittedName>
</protein>
<evidence type="ECO:0000313" key="3">
    <source>
        <dbReference type="Proteomes" id="UP000789739"/>
    </source>
</evidence>
<dbReference type="EMBL" id="CAJVPI010000088">
    <property type="protein sequence ID" value="CAG8477110.1"/>
    <property type="molecule type" value="Genomic_DNA"/>
</dbReference>
<dbReference type="PANTHER" id="PTHR46713:SF1">
    <property type="entry name" value="F13M7.16 PROTEIN"/>
    <property type="match status" value="1"/>
</dbReference>
<comment type="caution">
    <text evidence="2">The sequence shown here is derived from an EMBL/GenBank/DDBJ whole genome shotgun (WGS) entry which is preliminary data.</text>
</comment>
<organism evidence="2 3">
    <name type="scientific">Paraglomus brasilianum</name>
    <dbReference type="NCBI Taxonomy" id="144538"/>
    <lineage>
        <taxon>Eukaryota</taxon>
        <taxon>Fungi</taxon>
        <taxon>Fungi incertae sedis</taxon>
        <taxon>Mucoromycota</taxon>
        <taxon>Glomeromycotina</taxon>
        <taxon>Glomeromycetes</taxon>
        <taxon>Paraglomerales</taxon>
        <taxon>Paraglomeraceae</taxon>
        <taxon>Paraglomus</taxon>
    </lineage>
</organism>
<dbReference type="InterPro" id="IPR015940">
    <property type="entry name" value="UBA"/>
</dbReference>
<name>A0A9N8Z8V2_9GLOM</name>
<evidence type="ECO:0000259" key="1">
    <source>
        <dbReference type="PROSITE" id="PS50030"/>
    </source>
</evidence>
<dbReference type="PANTHER" id="PTHR46713">
    <property type="entry name" value="F13M7.16 PROTEIN"/>
    <property type="match status" value="1"/>
</dbReference>
<sequence length="122" mass="13655">MFLDILIDDGIKFLASFPVQLKLIRLGVPVIPPSGPINFDKYIGRGLQEGEKLLPEEQASEPQVNGAVLNELLLMGFPEIRCKKALIATDNRDAETALNWIFGHMDDPGMYNDMNRPWAMKA</sequence>
<dbReference type="PROSITE" id="PS50030">
    <property type="entry name" value="UBA"/>
    <property type="match status" value="1"/>
</dbReference>
<gene>
    <name evidence="2" type="ORF">PBRASI_LOCUS1376</name>
</gene>
<accession>A0A9N8Z8V2</accession>
<dbReference type="SUPFAM" id="SSF46934">
    <property type="entry name" value="UBA-like"/>
    <property type="match status" value="1"/>
</dbReference>
<reference evidence="2" key="1">
    <citation type="submission" date="2021-06" db="EMBL/GenBank/DDBJ databases">
        <authorList>
            <person name="Kallberg Y."/>
            <person name="Tangrot J."/>
            <person name="Rosling A."/>
        </authorList>
    </citation>
    <scope>NUCLEOTIDE SEQUENCE</scope>
    <source>
        <strain evidence="2">BR232B</strain>
    </source>
</reference>
<dbReference type="AlphaFoldDB" id="A0A9N8Z8V2"/>
<dbReference type="Pfam" id="PF22562">
    <property type="entry name" value="UBA_7"/>
    <property type="match status" value="1"/>
</dbReference>
<keyword evidence="3" id="KW-1185">Reference proteome</keyword>
<proteinExistence type="predicted"/>
<feature type="domain" description="UBA" evidence="1">
    <location>
        <begin position="58"/>
        <end position="104"/>
    </location>
</feature>
<dbReference type="SMART" id="SM00165">
    <property type="entry name" value="UBA"/>
    <property type="match status" value="1"/>
</dbReference>
<dbReference type="InterPro" id="IPR009060">
    <property type="entry name" value="UBA-like_sf"/>
</dbReference>
<dbReference type="Gene3D" id="1.10.8.10">
    <property type="entry name" value="DNA helicase RuvA subunit, C-terminal domain"/>
    <property type="match status" value="1"/>
</dbReference>
<dbReference type="OrthoDB" id="361536at2759"/>
<dbReference type="Proteomes" id="UP000789739">
    <property type="component" value="Unassembled WGS sequence"/>
</dbReference>